<dbReference type="PANTHER" id="PTHR43280">
    <property type="entry name" value="ARAC-FAMILY TRANSCRIPTIONAL REGULATOR"/>
    <property type="match status" value="1"/>
</dbReference>
<evidence type="ECO:0000256" key="3">
    <source>
        <dbReference type="ARBA" id="ARBA00023163"/>
    </source>
</evidence>
<keyword evidence="2 5" id="KW-0238">DNA-binding</keyword>
<keyword evidence="6" id="KW-1185">Reference proteome</keyword>
<dbReference type="Gene3D" id="1.10.10.60">
    <property type="entry name" value="Homeodomain-like"/>
    <property type="match status" value="1"/>
</dbReference>
<feature type="domain" description="HTH araC/xylS-type" evidence="4">
    <location>
        <begin position="94"/>
        <end position="173"/>
    </location>
</feature>
<dbReference type="EMBL" id="JH651380">
    <property type="protein sequence ID" value="EIJ37267.1"/>
    <property type="molecule type" value="Genomic_DNA"/>
</dbReference>
<evidence type="ECO:0000313" key="6">
    <source>
        <dbReference type="Proteomes" id="UP000004690"/>
    </source>
</evidence>
<dbReference type="SUPFAM" id="SSF46689">
    <property type="entry name" value="Homeodomain-like"/>
    <property type="match status" value="1"/>
</dbReference>
<organism evidence="5 6">
    <name type="scientific">Galbibacter orientalis DSM 19592</name>
    <dbReference type="NCBI Taxonomy" id="926559"/>
    <lineage>
        <taxon>Bacteria</taxon>
        <taxon>Pseudomonadati</taxon>
        <taxon>Bacteroidota</taxon>
        <taxon>Flavobacteriia</taxon>
        <taxon>Flavobacteriales</taxon>
        <taxon>Flavobacteriaceae</taxon>
        <taxon>Galbibacter</taxon>
    </lineage>
</organism>
<dbReference type="Pfam" id="PF12833">
    <property type="entry name" value="HTH_18"/>
    <property type="match status" value="1"/>
</dbReference>
<dbReference type="GO" id="GO:0046872">
    <property type="term" value="F:metal ion binding"/>
    <property type="evidence" value="ECO:0007669"/>
    <property type="project" value="InterPro"/>
</dbReference>
<protein>
    <submittedName>
        <fullName evidence="5">DNA-binding domain-containing protein, AraC-type</fullName>
    </submittedName>
</protein>
<dbReference type="InterPro" id="IPR018060">
    <property type="entry name" value="HTH_AraC"/>
</dbReference>
<evidence type="ECO:0000256" key="1">
    <source>
        <dbReference type="ARBA" id="ARBA00023015"/>
    </source>
</evidence>
<dbReference type="AlphaFoldDB" id="I3C0X4"/>
<dbReference type="HOGENOM" id="CLU_121830_0_0_10"/>
<gene>
    <name evidence="5" type="ORF">JoomaDRAFT_0207</name>
</gene>
<dbReference type="STRING" id="926559.JoomaDRAFT_0207"/>
<dbReference type="PANTHER" id="PTHR43280:SF2">
    <property type="entry name" value="HTH-TYPE TRANSCRIPTIONAL REGULATOR EXSA"/>
    <property type="match status" value="1"/>
</dbReference>
<proteinExistence type="predicted"/>
<dbReference type="OrthoDB" id="952277at2"/>
<evidence type="ECO:0000256" key="2">
    <source>
        <dbReference type="ARBA" id="ARBA00023125"/>
    </source>
</evidence>
<keyword evidence="1" id="KW-0805">Transcription regulation</keyword>
<dbReference type="eggNOG" id="COG2207">
    <property type="taxonomic scope" value="Bacteria"/>
</dbReference>
<dbReference type="Proteomes" id="UP000004690">
    <property type="component" value="Unassembled WGS sequence"/>
</dbReference>
<dbReference type="GO" id="GO:0043565">
    <property type="term" value="F:sequence-specific DNA binding"/>
    <property type="evidence" value="ECO:0007669"/>
    <property type="project" value="InterPro"/>
</dbReference>
<name>I3C0X4_9FLAO</name>
<keyword evidence="3" id="KW-0804">Transcription</keyword>
<dbReference type="PROSITE" id="PS01124">
    <property type="entry name" value="HTH_ARAC_FAMILY_2"/>
    <property type="match status" value="1"/>
</dbReference>
<dbReference type="InterPro" id="IPR009057">
    <property type="entry name" value="Homeodomain-like_sf"/>
</dbReference>
<evidence type="ECO:0000313" key="5">
    <source>
        <dbReference type="EMBL" id="EIJ37267.1"/>
    </source>
</evidence>
<reference evidence="5 6" key="1">
    <citation type="submission" date="2012-02" db="EMBL/GenBank/DDBJ databases">
        <title>Improved High-Quality Draft genome of Joostella marina DSM 19592.</title>
        <authorList>
            <consortium name="US DOE Joint Genome Institute (JGI-PGF)"/>
            <person name="Lucas S."/>
            <person name="Copeland A."/>
            <person name="Lapidus A."/>
            <person name="Bruce D."/>
            <person name="Goodwin L."/>
            <person name="Pitluck S."/>
            <person name="Peters L."/>
            <person name="Chertkov O."/>
            <person name="Ovchinnikova G."/>
            <person name="Kyrpides N."/>
            <person name="Mavromatis K."/>
            <person name="Detter J.C."/>
            <person name="Han C."/>
            <person name="Land M."/>
            <person name="Hauser L."/>
            <person name="Markowitz V."/>
            <person name="Cheng J.-F."/>
            <person name="Hugenholtz P."/>
            <person name="Woyke T."/>
            <person name="Wu D."/>
            <person name="Tindall B."/>
            <person name="Brambilla E."/>
            <person name="Klenk H.-P."/>
            <person name="Eisen J.A."/>
        </authorList>
    </citation>
    <scope>NUCLEOTIDE SEQUENCE [LARGE SCALE GENOMIC DNA]</scope>
    <source>
        <strain evidence="5 6">DSM 19592</strain>
    </source>
</reference>
<accession>I3C0X4</accession>
<dbReference type="GO" id="GO:0003700">
    <property type="term" value="F:DNA-binding transcription factor activity"/>
    <property type="evidence" value="ECO:0007669"/>
    <property type="project" value="InterPro"/>
</dbReference>
<dbReference type="InterPro" id="IPR036163">
    <property type="entry name" value="HMA_dom_sf"/>
</dbReference>
<dbReference type="Gene3D" id="3.30.70.100">
    <property type="match status" value="1"/>
</dbReference>
<dbReference type="SMART" id="SM00342">
    <property type="entry name" value="HTH_ARAC"/>
    <property type="match status" value="1"/>
</dbReference>
<dbReference type="InterPro" id="IPR006121">
    <property type="entry name" value="HMA_dom"/>
</dbReference>
<dbReference type="SUPFAM" id="SSF55008">
    <property type="entry name" value="HMA, heavy metal-associated domain"/>
    <property type="match status" value="1"/>
</dbReference>
<sequence>MTKTIHIKNMVCNRCKTVLKQELEAIGVEIINVELGKVTFKINSEISLSTIKKIVDTNGFEVILDDNELILEEIKIALILLLDKSNDESLSSYLTQKIGREYSSLSKLFSKKEGITIEKYFINLKVEKAKEFIQMGNLNFSEIAYSLGYKNSSHLAQQFKTITGMSMSDYKNIKNWERKPFDQII</sequence>
<dbReference type="CDD" id="cd00371">
    <property type="entry name" value="HMA"/>
    <property type="match status" value="1"/>
</dbReference>
<dbReference type="RefSeq" id="WP_008616039.1">
    <property type="nucleotide sequence ID" value="NZ_JH651380.1"/>
</dbReference>
<evidence type="ECO:0000259" key="4">
    <source>
        <dbReference type="PROSITE" id="PS01124"/>
    </source>
</evidence>